<sequence length="199" mass="22470">MTTIDIILGSSRTNAEGRKLFRYLENHAPIWVNSNEVTLRFMDIADYQLPLFDEDEAPMDNPHRQLTENEQRWLTALQQADGYVILTPEYNHSFPAALKNGLDYVAYEMQGKPVRILTYAPSARGGQFAFLALLPTLNQLGCSVLPKPTIIGRITQNFTVAGEMPTDAPAAARYPERLKQMVREIAFYGQLFAENPFEG</sequence>
<dbReference type="EMBL" id="CP097119">
    <property type="protein sequence ID" value="USS88997.1"/>
    <property type="molecule type" value="Genomic_DNA"/>
</dbReference>
<name>A0A9Q8ZTH5_9LACO</name>
<dbReference type="Gene3D" id="3.40.50.360">
    <property type="match status" value="1"/>
</dbReference>
<dbReference type="SUPFAM" id="SSF52218">
    <property type="entry name" value="Flavoproteins"/>
    <property type="match status" value="1"/>
</dbReference>
<feature type="domain" description="NADPH-dependent FMN reductase-like" evidence="1">
    <location>
        <begin position="4"/>
        <end position="150"/>
    </location>
</feature>
<dbReference type="AlphaFoldDB" id="A0A9Q8ZTH5"/>
<gene>
    <name evidence="2" type="ORF">M3M40_05785</name>
</gene>
<proteinExistence type="predicted"/>
<dbReference type="GO" id="GO:0016491">
    <property type="term" value="F:oxidoreductase activity"/>
    <property type="evidence" value="ECO:0007669"/>
    <property type="project" value="InterPro"/>
</dbReference>
<dbReference type="GO" id="GO:0010181">
    <property type="term" value="F:FMN binding"/>
    <property type="evidence" value="ECO:0007669"/>
    <property type="project" value="TreeGrafter"/>
</dbReference>
<protein>
    <submittedName>
        <fullName evidence="2">NAD(P)H-dependent oxidoreductase</fullName>
    </submittedName>
</protein>
<organism evidence="2 3">
    <name type="scientific">Fructilactobacillus cliffordii</name>
    <dbReference type="NCBI Taxonomy" id="2940299"/>
    <lineage>
        <taxon>Bacteria</taxon>
        <taxon>Bacillati</taxon>
        <taxon>Bacillota</taxon>
        <taxon>Bacilli</taxon>
        <taxon>Lactobacillales</taxon>
        <taxon>Lactobacillaceae</taxon>
        <taxon>Fructilactobacillus</taxon>
    </lineage>
</organism>
<reference evidence="2" key="1">
    <citation type="submission" date="2022-05" db="EMBL/GenBank/DDBJ databases">
        <authorList>
            <person name="Oliphant S.A."/>
            <person name="Watson-Haigh N.S."/>
            <person name="Sumby K.M."/>
            <person name="Gardner J.M."/>
            <person name="Jiranek V."/>
        </authorList>
    </citation>
    <scope>NUCLEOTIDE SEQUENCE</scope>
    <source>
        <strain evidence="2">KI4_B1</strain>
    </source>
</reference>
<dbReference type="GO" id="GO:0005829">
    <property type="term" value="C:cytosol"/>
    <property type="evidence" value="ECO:0007669"/>
    <property type="project" value="TreeGrafter"/>
</dbReference>
<accession>A0A9Q8ZTH5</accession>
<dbReference type="Pfam" id="PF03358">
    <property type="entry name" value="FMN_red"/>
    <property type="match status" value="1"/>
</dbReference>
<evidence type="ECO:0000259" key="1">
    <source>
        <dbReference type="Pfam" id="PF03358"/>
    </source>
</evidence>
<evidence type="ECO:0000313" key="3">
    <source>
        <dbReference type="Proteomes" id="UP001055911"/>
    </source>
</evidence>
<evidence type="ECO:0000313" key="2">
    <source>
        <dbReference type="EMBL" id="USS88997.1"/>
    </source>
</evidence>
<dbReference type="Proteomes" id="UP001055911">
    <property type="component" value="Chromosome"/>
</dbReference>
<dbReference type="InterPro" id="IPR029039">
    <property type="entry name" value="Flavoprotein-like_sf"/>
</dbReference>
<dbReference type="InterPro" id="IPR005025">
    <property type="entry name" value="FMN_Rdtase-like_dom"/>
</dbReference>
<dbReference type="PANTHER" id="PTHR30543">
    <property type="entry name" value="CHROMATE REDUCTASE"/>
    <property type="match status" value="1"/>
</dbReference>
<dbReference type="InterPro" id="IPR050712">
    <property type="entry name" value="NAD(P)H-dep_reductase"/>
</dbReference>
<dbReference type="PANTHER" id="PTHR30543:SF21">
    <property type="entry name" value="NAD(P)H-DEPENDENT FMN REDUCTASE LOT6"/>
    <property type="match status" value="1"/>
</dbReference>
<keyword evidence="3" id="KW-1185">Reference proteome</keyword>
<dbReference type="RefSeq" id="WP_252766514.1">
    <property type="nucleotide sequence ID" value="NZ_CP097119.1"/>
</dbReference>